<dbReference type="AlphaFoldDB" id="A0A6A4S874"/>
<evidence type="ECO:0000313" key="1">
    <source>
        <dbReference type="EMBL" id="KAF0028495.1"/>
    </source>
</evidence>
<gene>
    <name evidence="1" type="ORF">F2P81_019582</name>
</gene>
<dbReference type="Proteomes" id="UP000438429">
    <property type="component" value="Unassembled WGS sequence"/>
</dbReference>
<proteinExistence type="predicted"/>
<sequence>MERRDAPNSNQIGCSAARSRSGDIPEFIISPNNLTADKRDALIRREPAAAGNFHSSPLIRTWRHLRRAAGAQADCGEIVAKFIDSPPPPSTFVCERAVCPHNIKPCNNMFTSTVLKMIESQSFLAKSVLMRAGVDPEALERQFLKSCKRGGINQCQSRS</sequence>
<dbReference type="EMBL" id="VEVO01000017">
    <property type="protein sequence ID" value="KAF0028495.1"/>
    <property type="molecule type" value="Genomic_DNA"/>
</dbReference>
<evidence type="ECO:0000313" key="2">
    <source>
        <dbReference type="Proteomes" id="UP000438429"/>
    </source>
</evidence>
<reference evidence="1 2" key="1">
    <citation type="submission" date="2019-06" db="EMBL/GenBank/DDBJ databases">
        <title>Draft genomes of female and male turbot (Scophthalmus maximus).</title>
        <authorList>
            <person name="Xu H."/>
            <person name="Xu X.-W."/>
            <person name="Shao C."/>
            <person name="Chen S."/>
        </authorList>
    </citation>
    <scope>NUCLEOTIDE SEQUENCE [LARGE SCALE GENOMIC DNA]</scope>
    <source>
        <strain evidence="1">Ysfricsl-2016a</strain>
        <tissue evidence="1">Blood</tissue>
    </source>
</reference>
<organism evidence="1 2">
    <name type="scientific">Scophthalmus maximus</name>
    <name type="common">Turbot</name>
    <name type="synonym">Psetta maxima</name>
    <dbReference type="NCBI Taxonomy" id="52904"/>
    <lineage>
        <taxon>Eukaryota</taxon>
        <taxon>Metazoa</taxon>
        <taxon>Chordata</taxon>
        <taxon>Craniata</taxon>
        <taxon>Vertebrata</taxon>
        <taxon>Euteleostomi</taxon>
        <taxon>Actinopterygii</taxon>
        <taxon>Neopterygii</taxon>
        <taxon>Teleostei</taxon>
        <taxon>Neoteleostei</taxon>
        <taxon>Acanthomorphata</taxon>
        <taxon>Carangaria</taxon>
        <taxon>Pleuronectiformes</taxon>
        <taxon>Pleuronectoidei</taxon>
        <taxon>Scophthalmidae</taxon>
        <taxon>Scophthalmus</taxon>
    </lineage>
</organism>
<accession>A0A6A4S874</accession>
<comment type="caution">
    <text evidence="1">The sequence shown here is derived from an EMBL/GenBank/DDBJ whole genome shotgun (WGS) entry which is preliminary data.</text>
</comment>
<protein>
    <submittedName>
        <fullName evidence="1">Uncharacterized protein</fullName>
    </submittedName>
</protein>
<name>A0A6A4S874_SCOMX</name>